<dbReference type="Proteomes" id="UP001176521">
    <property type="component" value="Unassembled WGS sequence"/>
</dbReference>
<dbReference type="InterPro" id="IPR052107">
    <property type="entry name" value="HEAT6"/>
</dbReference>
<gene>
    <name evidence="2" type="ORF">OC842_004821</name>
</gene>
<evidence type="ECO:0000313" key="2">
    <source>
        <dbReference type="EMBL" id="KAK0527597.1"/>
    </source>
</evidence>
<dbReference type="SUPFAM" id="SSF48371">
    <property type="entry name" value="ARM repeat"/>
    <property type="match status" value="1"/>
</dbReference>
<evidence type="ECO:0008006" key="4">
    <source>
        <dbReference type="Google" id="ProtNLM"/>
    </source>
</evidence>
<accession>A0AAN6GBI0</accession>
<evidence type="ECO:0000256" key="1">
    <source>
        <dbReference type="SAM" id="MobiDB-lite"/>
    </source>
</evidence>
<dbReference type="PANTHER" id="PTHR13366:SF0">
    <property type="entry name" value="HEAT REPEAT-CONTAINING PROTEIN 6"/>
    <property type="match status" value="1"/>
</dbReference>
<comment type="caution">
    <text evidence="2">The sequence shown here is derived from an EMBL/GenBank/DDBJ whole genome shotgun (WGS) entry which is preliminary data.</text>
</comment>
<dbReference type="InterPro" id="IPR011989">
    <property type="entry name" value="ARM-like"/>
</dbReference>
<proteinExistence type="predicted"/>
<organism evidence="2 3">
    <name type="scientific">Tilletia horrida</name>
    <dbReference type="NCBI Taxonomy" id="155126"/>
    <lineage>
        <taxon>Eukaryota</taxon>
        <taxon>Fungi</taxon>
        <taxon>Dikarya</taxon>
        <taxon>Basidiomycota</taxon>
        <taxon>Ustilaginomycotina</taxon>
        <taxon>Exobasidiomycetes</taxon>
        <taxon>Tilletiales</taxon>
        <taxon>Tilletiaceae</taxon>
        <taxon>Tilletia</taxon>
    </lineage>
</organism>
<feature type="compositionally biased region" description="Polar residues" evidence="1">
    <location>
        <begin position="132"/>
        <end position="143"/>
    </location>
</feature>
<name>A0AAN6GBI0_9BASI</name>
<dbReference type="InterPro" id="IPR016024">
    <property type="entry name" value="ARM-type_fold"/>
</dbReference>
<protein>
    <recommendedName>
        <fullName evidence="4">DUF4042 domain-containing protein</fullName>
    </recommendedName>
</protein>
<dbReference type="EMBL" id="JAPDMQ010000305">
    <property type="protein sequence ID" value="KAK0527597.1"/>
    <property type="molecule type" value="Genomic_DNA"/>
</dbReference>
<feature type="region of interest" description="Disordered" evidence="1">
    <location>
        <begin position="119"/>
        <end position="143"/>
    </location>
</feature>
<dbReference type="PANTHER" id="PTHR13366">
    <property type="entry name" value="MALARIA ANTIGEN-RELATED"/>
    <property type="match status" value="1"/>
</dbReference>
<reference evidence="2" key="1">
    <citation type="journal article" date="2023" name="PhytoFront">
        <title>Draft Genome Resources of Seven Strains of Tilletia horrida, Causal Agent of Kernel Smut of Rice.</title>
        <authorList>
            <person name="Khanal S."/>
            <person name="Antony Babu S."/>
            <person name="Zhou X.G."/>
        </authorList>
    </citation>
    <scope>NUCLEOTIDE SEQUENCE</scope>
    <source>
        <strain evidence="2">TX3</strain>
    </source>
</reference>
<evidence type="ECO:0000313" key="3">
    <source>
        <dbReference type="Proteomes" id="UP001176521"/>
    </source>
</evidence>
<keyword evidence="3" id="KW-1185">Reference proteome</keyword>
<sequence>MGSTNDDDARTLSEWLESLGALQGSADAEALKTALDAFQERISTHASSGLHLDEYAHSDEALSALVRVLRALLQGQSASHALTRASTSAVRCIIALIVHGSPALLKQNPRRVHELAGLSSEFESEESATEAGKNSRQPRSSEQALSVRTAAVQLCESALEQASKAGLMIAIDDRPTRPTAFTSLAVRTGSVVADIRSCVASILTASSSGSNIADGSPNLTHAALKAAKALVSASPNVGFRQRTALIFTPPVVSLCSSNDSSTAAAAFSVLSELMNASGQAKSSPDIQPLESVLSQLSQSGAHLSVVRIQAWKALQALIDQDLQSVSAETQQISELSLQILQSSSSDLERQAAMSAVASLLQARATQDLSSLMDENEATQLTLNGTLVAGSSDISPLVRCSAADCILPLAAAGLQGTAHDILVKLLRDSEAPVSAAAARAIGVAFDAGYASAALLMSADERSSRLAEALTLGFRLLQIGTFENAPASKQPREALSSQTSIIKMRAAWSFATMCDKCADAVAAAHDGSTTFERLDLVPFLQAAEQLCGEDDRLAASGLRALGALLRMVPRHNSGRNSAEAGMIFVSVTTLQRALRHGKDPKTRWNAGAAFERSFENAHFLHRIGSDGNDSKNSRGSDDTVSLRAIVNDLTTTIMLDKMFKVKLTALQALTQLCTATALPDLDRGVVTLIRASLTAQRDTLQQAKVDLDARAEEAAPS</sequence>
<dbReference type="Gene3D" id="1.25.10.10">
    <property type="entry name" value="Leucine-rich Repeat Variant"/>
    <property type="match status" value="1"/>
</dbReference>
<dbReference type="AlphaFoldDB" id="A0AAN6GBI0"/>